<protein>
    <recommendedName>
        <fullName evidence="2">orotate phosphoribosyltransferase</fullName>
        <ecNumber evidence="2">2.4.2.10</ecNumber>
    </recommendedName>
</protein>
<accession>A0A9P0DCT6</accession>
<gene>
    <name evidence="6" type="ORF">CEUTPL_LOCUS4362</name>
</gene>
<keyword evidence="4" id="KW-0808">Transferase</keyword>
<sequence length="223" mass="24640">MTESNLMLKDIAIRLFKANAIKFGNITTGSGAVTPVYFDLRVIVSYPSLMKDLSILLSQRVQELIKVNEAAHPEPTRTIVCGVPYTAVPITSLVSVNADIPMIMKRKQAKDYGTKNLIEGVWSKGDTCILVDDVIMFGDSILEIATELTNSGLNCSQVVVICDREQGAIEKVARRGIKVYALLTLSEIMKYLLESNYVTNQDCDMVQNYLANNQVSDQLINGQ</sequence>
<evidence type="ECO:0000313" key="7">
    <source>
        <dbReference type="Proteomes" id="UP001152799"/>
    </source>
</evidence>
<reference evidence="6" key="1">
    <citation type="submission" date="2022-01" db="EMBL/GenBank/DDBJ databases">
        <authorList>
            <person name="King R."/>
        </authorList>
    </citation>
    <scope>NUCLEOTIDE SEQUENCE</scope>
</reference>
<dbReference type="AlphaFoldDB" id="A0A9P0DCT6"/>
<dbReference type="GO" id="GO:0004590">
    <property type="term" value="F:orotidine-5'-phosphate decarboxylase activity"/>
    <property type="evidence" value="ECO:0007669"/>
    <property type="project" value="TreeGrafter"/>
</dbReference>
<dbReference type="GO" id="GO:0006222">
    <property type="term" value="P:UMP biosynthetic process"/>
    <property type="evidence" value="ECO:0007669"/>
    <property type="project" value="TreeGrafter"/>
</dbReference>
<dbReference type="InterPro" id="IPR000836">
    <property type="entry name" value="PRTase_dom"/>
</dbReference>
<evidence type="ECO:0000313" key="6">
    <source>
        <dbReference type="EMBL" id="CAH1125451.1"/>
    </source>
</evidence>
<dbReference type="PANTHER" id="PTHR19278:SF9">
    <property type="entry name" value="URIDINE 5'-MONOPHOSPHATE SYNTHASE"/>
    <property type="match status" value="1"/>
</dbReference>
<dbReference type="OrthoDB" id="10263753at2759"/>
<evidence type="ECO:0000256" key="4">
    <source>
        <dbReference type="ARBA" id="ARBA00022679"/>
    </source>
</evidence>
<organism evidence="6 7">
    <name type="scientific">Ceutorhynchus assimilis</name>
    <name type="common">cabbage seed weevil</name>
    <dbReference type="NCBI Taxonomy" id="467358"/>
    <lineage>
        <taxon>Eukaryota</taxon>
        <taxon>Metazoa</taxon>
        <taxon>Ecdysozoa</taxon>
        <taxon>Arthropoda</taxon>
        <taxon>Hexapoda</taxon>
        <taxon>Insecta</taxon>
        <taxon>Pterygota</taxon>
        <taxon>Neoptera</taxon>
        <taxon>Endopterygota</taxon>
        <taxon>Coleoptera</taxon>
        <taxon>Polyphaga</taxon>
        <taxon>Cucujiformia</taxon>
        <taxon>Curculionidae</taxon>
        <taxon>Ceutorhynchinae</taxon>
        <taxon>Ceutorhynchus</taxon>
    </lineage>
</organism>
<keyword evidence="3" id="KW-0328">Glycosyltransferase</keyword>
<dbReference type="GO" id="GO:0019856">
    <property type="term" value="P:pyrimidine nucleobase biosynthetic process"/>
    <property type="evidence" value="ECO:0007669"/>
    <property type="project" value="TreeGrafter"/>
</dbReference>
<comment type="pathway">
    <text evidence="1">Pyrimidine metabolism; UMP biosynthesis via de novo pathway; UMP from orotate: step 1/2.</text>
</comment>
<dbReference type="GO" id="GO:0004588">
    <property type="term" value="F:orotate phosphoribosyltransferase activity"/>
    <property type="evidence" value="ECO:0007669"/>
    <property type="project" value="UniProtKB-EC"/>
</dbReference>
<evidence type="ECO:0000256" key="1">
    <source>
        <dbReference type="ARBA" id="ARBA00004889"/>
    </source>
</evidence>
<dbReference type="EMBL" id="OU892290">
    <property type="protein sequence ID" value="CAH1125451.1"/>
    <property type="molecule type" value="Genomic_DNA"/>
</dbReference>
<dbReference type="HAMAP" id="MF_01208">
    <property type="entry name" value="PyrE"/>
    <property type="match status" value="1"/>
</dbReference>
<dbReference type="Gene3D" id="3.40.50.2020">
    <property type="match status" value="1"/>
</dbReference>
<proteinExistence type="inferred from homology"/>
<evidence type="ECO:0000256" key="5">
    <source>
        <dbReference type="ARBA" id="ARBA00022975"/>
    </source>
</evidence>
<keyword evidence="7" id="KW-1185">Reference proteome</keyword>
<dbReference type="InterPro" id="IPR004467">
    <property type="entry name" value="Or_phspho_trans_dom"/>
</dbReference>
<evidence type="ECO:0000256" key="2">
    <source>
        <dbReference type="ARBA" id="ARBA00011971"/>
    </source>
</evidence>
<dbReference type="EC" id="2.4.2.10" evidence="2"/>
<dbReference type="CDD" id="cd06223">
    <property type="entry name" value="PRTases_typeI"/>
    <property type="match status" value="1"/>
</dbReference>
<dbReference type="InterPro" id="IPR029057">
    <property type="entry name" value="PRTase-like"/>
</dbReference>
<evidence type="ECO:0000256" key="3">
    <source>
        <dbReference type="ARBA" id="ARBA00022676"/>
    </source>
</evidence>
<dbReference type="Proteomes" id="UP001152799">
    <property type="component" value="Chromosome 14"/>
</dbReference>
<dbReference type="NCBIfam" id="TIGR00336">
    <property type="entry name" value="pyrE"/>
    <property type="match status" value="1"/>
</dbReference>
<dbReference type="InterPro" id="IPR023031">
    <property type="entry name" value="OPRT"/>
</dbReference>
<name>A0A9P0DCT6_9CUCU</name>
<dbReference type="PANTHER" id="PTHR19278">
    <property type="entry name" value="OROTATE PHOSPHORIBOSYLTRANSFERASE"/>
    <property type="match status" value="1"/>
</dbReference>
<dbReference type="SUPFAM" id="SSF53271">
    <property type="entry name" value="PRTase-like"/>
    <property type="match status" value="1"/>
</dbReference>
<keyword evidence="5" id="KW-0665">Pyrimidine biosynthesis</keyword>